<evidence type="ECO:0000256" key="3">
    <source>
        <dbReference type="ARBA" id="ARBA00022989"/>
    </source>
</evidence>
<dbReference type="GO" id="GO:0016020">
    <property type="term" value="C:membrane"/>
    <property type="evidence" value="ECO:0007669"/>
    <property type="project" value="UniProtKB-SubCell"/>
</dbReference>
<feature type="compositionally biased region" description="Basic and acidic residues" evidence="5">
    <location>
        <begin position="134"/>
        <end position="151"/>
    </location>
</feature>
<feature type="transmembrane region" description="Helical" evidence="6">
    <location>
        <begin position="30"/>
        <end position="49"/>
    </location>
</feature>
<feature type="compositionally biased region" description="Pro residues" evidence="5">
    <location>
        <begin position="120"/>
        <end position="131"/>
    </location>
</feature>
<proteinExistence type="predicted"/>
<organism evidence="8 9">
    <name type="scientific">Schleiferilactobacillus shenzhenensis LY-73</name>
    <dbReference type="NCBI Taxonomy" id="1231336"/>
    <lineage>
        <taxon>Bacteria</taxon>
        <taxon>Bacillati</taxon>
        <taxon>Bacillota</taxon>
        <taxon>Bacilli</taxon>
        <taxon>Lactobacillales</taxon>
        <taxon>Lactobacillaceae</taxon>
        <taxon>Schleiferilactobacillus</taxon>
    </lineage>
</organism>
<evidence type="ECO:0000313" key="9">
    <source>
        <dbReference type="Proteomes" id="UP000030647"/>
    </source>
</evidence>
<evidence type="ECO:0000256" key="4">
    <source>
        <dbReference type="ARBA" id="ARBA00023136"/>
    </source>
</evidence>
<feature type="region of interest" description="Disordered" evidence="5">
    <location>
        <begin position="110"/>
        <end position="157"/>
    </location>
</feature>
<name>U4TVL5_9LACO</name>
<keyword evidence="4 6" id="KW-0472">Membrane</keyword>
<sequence length="157" mass="17635">MENDYLLRQLTNEERMLVNSEVIKNQKSAAAAYLLWFFAGIIGAHRYYLGKTASAIAMTLTVVLTFGIGTIVTVIWMLVDVFAIGGWLEDDRLRLEKQAALEILARRSPPDAHAWAKPAAPQPVPRQPVTPKPVELHPELKGQDNPTQDHDDSWDDF</sequence>
<dbReference type="PANTHER" id="PTHR21016">
    <property type="entry name" value="BETA-AMYLOID BINDING PROTEIN-RELATED"/>
    <property type="match status" value="1"/>
</dbReference>
<accession>U4TVL5</accession>
<evidence type="ECO:0000313" key="8">
    <source>
        <dbReference type="EMBL" id="ERL65437.1"/>
    </source>
</evidence>
<evidence type="ECO:0000256" key="5">
    <source>
        <dbReference type="SAM" id="MobiDB-lite"/>
    </source>
</evidence>
<dbReference type="Proteomes" id="UP000030647">
    <property type="component" value="Unassembled WGS sequence"/>
</dbReference>
<dbReference type="STRING" id="1231336.L248_2836"/>
<dbReference type="eggNOG" id="COG2314">
    <property type="taxonomic scope" value="Bacteria"/>
</dbReference>
<dbReference type="Pfam" id="PF05154">
    <property type="entry name" value="TM2"/>
    <property type="match status" value="1"/>
</dbReference>
<evidence type="ECO:0000256" key="1">
    <source>
        <dbReference type="ARBA" id="ARBA00004141"/>
    </source>
</evidence>
<keyword evidence="9" id="KW-1185">Reference proteome</keyword>
<evidence type="ECO:0000256" key="6">
    <source>
        <dbReference type="SAM" id="Phobius"/>
    </source>
</evidence>
<evidence type="ECO:0000256" key="2">
    <source>
        <dbReference type="ARBA" id="ARBA00022692"/>
    </source>
</evidence>
<gene>
    <name evidence="8" type="ORF">L248_2836</name>
</gene>
<evidence type="ECO:0000259" key="7">
    <source>
        <dbReference type="Pfam" id="PF05154"/>
    </source>
</evidence>
<dbReference type="OrthoDB" id="2004788at2"/>
<dbReference type="InterPro" id="IPR007829">
    <property type="entry name" value="TM2"/>
</dbReference>
<keyword evidence="2 6" id="KW-0812">Transmembrane</keyword>
<dbReference type="HOGENOM" id="CLU_1675668_0_0_9"/>
<dbReference type="AlphaFoldDB" id="U4TVL5"/>
<reference evidence="9" key="1">
    <citation type="journal article" date="2013" name="Genome Announc.">
        <title>Whole-Genome Sequencing of Lactobacillus shenzhenensis Strain LY-73T.</title>
        <authorList>
            <person name="Lin Z."/>
            <person name="Liu Z."/>
            <person name="Yang R."/>
            <person name="Zou Y."/>
            <person name="Wan D."/>
            <person name="Chen J."/>
            <person name="Guo M."/>
            <person name="Zhao J."/>
            <person name="Fang C."/>
            <person name="Yang R."/>
            <person name="Liu F."/>
        </authorList>
    </citation>
    <scope>NUCLEOTIDE SEQUENCE [LARGE SCALE GENOMIC DNA]</scope>
    <source>
        <strain evidence="9">LY-73</strain>
    </source>
</reference>
<dbReference type="RefSeq" id="WP_022529423.1">
    <property type="nucleotide sequence ID" value="NZ_KI271587.1"/>
</dbReference>
<protein>
    <recommendedName>
        <fullName evidence="7">TM2 domain-containing protein</fullName>
    </recommendedName>
</protein>
<dbReference type="PANTHER" id="PTHR21016:SF25">
    <property type="entry name" value="TM2 DOMAIN-CONTAINING PROTEIN DDB_G0277895-RELATED"/>
    <property type="match status" value="1"/>
</dbReference>
<keyword evidence="3 6" id="KW-1133">Transmembrane helix</keyword>
<dbReference type="InterPro" id="IPR050932">
    <property type="entry name" value="TM2D1-3-like"/>
</dbReference>
<dbReference type="EMBL" id="KI271587">
    <property type="protein sequence ID" value="ERL65437.1"/>
    <property type="molecule type" value="Genomic_DNA"/>
</dbReference>
<feature type="domain" description="TM2" evidence="7">
    <location>
        <begin position="25"/>
        <end position="75"/>
    </location>
</feature>
<feature type="transmembrane region" description="Helical" evidence="6">
    <location>
        <begin position="55"/>
        <end position="88"/>
    </location>
</feature>
<comment type="subcellular location">
    <subcellularLocation>
        <location evidence="1">Membrane</location>
        <topology evidence="1">Multi-pass membrane protein</topology>
    </subcellularLocation>
</comment>